<feature type="region of interest" description="Disordered" evidence="8">
    <location>
        <begin position="333"/>
        <end position="362"/>
    </location>
</feature>
<gene>
    <name evidence="10" type="ORF">BCR38DRAFT_458377</name>
</gene>
<keyword evidence="2" id="KW-0479">Metal-binding</keyword>
<proteinExistence type="predicted"/>
<keyword evidence="5" id="KW-0862">Zinc</keyword>
<dbReference type="SMART" id="SM00355">
    <property type="entry name" value="ZnF_C2H2"/>
    <property type="match status" value="2"/>
</dbReference>
<dbReference type="Pfam" id="PF04082">
    <property type="entry name" value="Fungal_trans"/>
    <property type="match status" value="1"/>
</dbReference>
<dbReference type="PROSITE" id="PS50157">
    <property type="entry name" value="ZINC_FINGER_C2H2_2"/>
    <property type="match status" value="1"/>
</dbReference>
<dbReference type="OrthoDB" id="9439903at2759"/>
<dbReference type="PANTHER" id="PTHR40626:SF12">
    <property type="entry name" value="RFEC"/>
    <property type="match status" value="1"/>
</dbReference>
<dbReference type="SUPFAM" id="SSF57667">
    <property type="entry name" value="beta-beta-alpha zinc fingers"/>
    <property type="match status" value="1"/>
</dbReference>
<evidence type="ECO:0000256" key="4">
    <source>
        <dbReference type="ARBA" id="ARBA00022771"/>
    </source>
</evidence>
<evidence type="ECO:0000256" key="6">
    <source>
        <dbReference type="ARBA" id="ARBA00023242"/>
    </source>
</evidence>
<feature type="compositionally biased region" description="Basic and acidic residues" evidence="8">
    <location>
        <begin position="346"/>
        <end position="357"/>
    </location>
</feature>
<dbReference type="PROSITE" id="PS00028">
    <property type="entry name" value="ZINC_FINGER_C2H2_1"/>
    <property type="match status" value="1"/>
</dbReference>
<dbReference type="GO" id="GO:0006351">
    <property type="term" value="P:DNA-templated transcription"/>
    <property type="evidence" value="ECO:0007669"/>
    <property type="project" value="InterPro"/>
</dbReference>
<dbReference type="InParanoid" id="A0A1Y2DVC3"/>
<evidence type="ECO:0000259" key="9">
    <source>
        <dbReference type="PROSITE" id="PS50157"/>
    </source>
</evidence>
<comment type="caution">
    <text evidence="10">The sequence shown here is derived from an EMBL/GenBank/DDBJ whole genome shotgun (WGS) entry which is preliminary data.</text>
</comment>
<dbReference type="GO" id="GO:0005634">
    <property type="term" value="C:nucleus"/>
    <property type="evidence" value="ECO:0007669"/>
    <property type="project" value="UniProtKB-SubCell"/>
</dbReference>
<keyword evidence="6" id="KW-0539">Nucleus</keyword>
<dbReference type="RefSeq" id="XP_040714806.1">
    <property type="nucleotide sequence ID" value="XM_040862153.1"/>
</dbReference>
<feature type="compositionally biased region" description="Polar residues" evidence="8">
    <location>
        <begin position="333"/>
        <end position="345"/>
    </location>
</feature>
<reference evidence="10 11" key="1">
    <citation type="submission" date="2016-07" db="EMBL/GenBank/DDBJ databases">
        <title>Pervasive Adenine N6-methylation of Active Genes in Fungi.</title>
        <authorList>
            <consortium name="DOE Joint Genome Institute"/>
            <person name="Mondo S.J."/>
            <person name="Dannebaum R.O."/>
            <person name="Kuo R.C."/>
            <person name="Labutti K."/>
            <person name="Haridas S."/>
            <person name="Kuo A."/>
            <person name="Salamov A."/>
            <person name="Ahrendt S.R."/>
            <person name="Lipzen A."/>
            <person name="Sullivan W."/>
            <person name="Andreopoulos W.B."/>
            <person name="Clum A."/>
            <person name="Lindquist E."/>
            <person name="Daum C."/>
            <person name="Ramamoorthy G.K."/>
            <person name="Gryganskyi A."/>
            <person name="Culley D."/>
            <person name="Magnuson J.K."/>
            <person name="James T.Y."/>
            <person name="O'Malley M.A."/>
            <person name="Stajich J.E."/>
            <person name="Spatafora J.W."/>
            <person name="Visel A."/>
            <person name="Grigoriev I.V."/>
        </authorList>
    </citation>
    <scope>NUCLEOTIDE SEQUENCE [LARGE SCALE GENOMIC DNA]</scope>
    <source>
        <strain evidence="10 11">CBS 129021</strain>
    </source>
</reference>
<accession>A0A1Y2DVC3</accession>
<feature type="region of interest" description="Disordered" evidence="8">
    <location>
        <begin position="269"/>
        <end position="299"/>
    </location>
</feature>
<dbReference type="EMBL" id="MCFJ01000008">
    <property type="protein sequence ID" value="ORY63149.1"/>
    <property type="molecule type" value="Genomic_DNA"/>
</dbReference>
<dbReference type="GO" id="GO:0008270">
    <property type="term" value="F:zinc ion binding"/>
    <property type="evidence" value="ECO:0007669"/>
    <property type="project" value="UniProtKB-KW"/>
</dbReference>
<organism evidence="10 11">
    <name type="scientific">Pseudomassariella vexata</name>
    <dbReference type="NCBI Taxonomy" id="1141098"/>
    <lineage>
        <taxon>Eukaryota</taxon>
        <taxon>Fungi</taxon>
        <taxon>Dikarya</taxon>
        <taxon>Ascomycota</taxon>
        <taxon>Pezizomycotina</taxon>
        <taxon>Sordariomycetes</taxon>
        <taxon>Xylariomycetidae</taxon>
        <taxon>Amphisphaeriales</taxon>
        <taxon>Pseudomassariaceae</taxon>
        <taxon>Pseudomassariella</taxon>
    </lineage>
</organism>
<dbReference type="GO" id="GO:0000978">
    <property type="term" value="F:RNA polymerase II cis-regulatory region sequence-specific DNA binding"/>
    <property type="evidence" value="ECO:0007669"/>
    <property type="project" value="InterPro"/>
</dbReference>
<evidence type="ECO:0000256" key="3">
    <source>
        <dbReference type="ARBA" id="ARBA00022737"/>
    </source>
</evidence>
<dbReference type="GeneID" id="63778365"/>
<dbReference type="STRING" id="1141098.A0A1Y2DVC3"/>
<keyword evidence="3" id="KW-0677">Repeat</keyword>
<dbReference type="Proteomes" id="UP000193689">
    <property type="component" value="Unassembled WGS sequence"/>
</dbReference>
<feature type="region of interest" description="Disordered" evidence="8">
    <location>
        <begin position="174"/>
        <end position="205"/>
    </location>
</feature>
<evidence type="ECO:0000313" key="11">
    <source>
        <dbReference type="Proteomes" id="UP000193689"/>
    </source>
</evidence>
<feature type="compositionally biased region" description="Low complexity" evidence="8">
    <location>
        <begin position="90"/>
        <end position="103"/>
    </location>
</feature>
<evidence type="ECO:0000256" key="5">
    <source>
        <dbReference type="ARBA" id="ARBA00022833"/>
    </source>
</evidence>
<feature type="compositionally biased region" description="Low complexity" evidence="8">
    <location>
        <begin position="14"/>
        <end position="26"/>
    </location>
</feature>
<dbReference type="GO" id="GO:0000785">
    <property type="term" value="C:chromatin"/>
    <property type="evidence" value="ECO:0007669"/>
    <property type="project" value="TreeGrafter"/>
</dbReference>
<feature type="compositionally biased region" description="Polar residues" evidence="8">
    <location>
        <begin position="105"/>
        <end position="118"/>
    </location>
</feature>
<evidence type="ECO:0000256" key="2">
    <source>
        <dbReference type="ARBA" id="ARBA00022723"/>
    </source>
</evidence>
<dbReference type="InterPro" id="IPR007219">
    <property type="entry name" value="XnlR_reg_dom"/>
</dbReference>
<evidence type="ECO:0000256" key="8">
    <source>
        <dbReference type="SAM" id="MobiDB-lite"/>
    </source>
</evidence>
<dbReference type="PANTHER" id="PTHR40626">
    <property type="entry name" value="MIP31509P"/>
    <property type="match status" value="1"/>
</dbReference>
<dbReference type="CDD" id="cd12148">
    <property type="entry name" value="fungal_TF_MHR"/>
    <property type="match status" value="1"/>
</dbReference>
<dbReference type="AlphaFoldDB" id="A0A1Y2DVC3"/>
<dbReference type="InterPro" id="IPR013087">
    <property type="entry name" value="Znf_C2H2_type"/>
</dbReference>
<feature type="compositionally biased region" description="Pro residues" evidence="8">
    <location>
        <begin position="124"/>
        <end position="137"/>
    </location>
</feature>
<keyword evidence="11" id="KW-1185">Reference proteome</keyword>
<keyword evidence="4 7" id="KW-0863">Zinc-finger</keyword>
<dbReference type="InterPro" id="IPR036236">
    <property type="entry name" value="Znf_C2H2_sf"/>
</dbReference>
<name>A0A1Y2DVC3_9PEZI</name>
<evidence type="ECO:0000256" key="1">
    <source>
        <dbReference type="ARBA" id="ARBA00004123"/>
    </source>
</evidence>
<dbReference type="GO" id="GO:0000981">
    <property type="term" value="F:DNA-binding transcription factor activity, RNA polymerase II-specific"/>
    <property type="evidence" value="ECO:0007669"/>
    <property type="project" value="InterPro"/>
</dbReference>
<comment type="subcellular location">
    <subcellularLocation>
        <location evidence="1">Nucleus</location>
    </subcellularLocation>
</comment>
<feature type="domain" description="C2H2-type" evidence="9">
    <location>
        <begin position="216"/>
        <end position="243"/>
    </location>
</feature>
<feature type="compositionally biased region" description="Pro residues" evidence="8">
    <location>
        <begin position="67"/>
        <end position="83"/>
    </location>
</feature>
<evidence type="ECO:0000313" key="10">
    <source>
        <dbReference type="EMBL" id="ORY63149.1"/>
    </source>
</evidence>
<evidence type="ECO:0000256" key="7">
    <source>
        <dbReference type="PROSITE-ProRule" id="PRU00042"/>
    </source>
</evidence>
<sequence>MDGSHYQSNVIGTSASSYPSPAAISPHQLQQNGHMPPHTLPPLQPQNPAMQSIYGSHPHTPRTPGTPGTPNPPNSMSNYPPPSQGAGRGYPQMMQNPYPQPHQGYGTSSSMMPQSSVAASHPQPIAPAPASRPPVLRPMPAGGVMPQSGLSSPYGQSPLMPHQQSLMQESDQPTHVVGSQGRRGILPSAPGRPAAPTGSGAAKSTVIPQKDADGKFPCPHCTKTYLHAKHLKRHLLRHTGDRPYMCVLCRDTFSRSDILKRHFQKCSIRRGNPTGASHLSHPQAHVKKHQQQQQKQAEGEMAQMNGMNNMQGDNVVHPFGMVQMNDGMQNMANDQNQLSRSSSMSRMEDANNRDRRSMTGGNSVYNGDMQSTMASNINPQLANYSMSQNQNGMPMFGGSNPGQQDLNWNMFQQTGAQETYVNTFPPPNPNLGQTQIATKREHNLDTARATGLPGTTANNVNERPPFFANWGISYHQLSSQIINFFHTPGAVVGPPTAGINTFFSPANIKDFLEKYIHYHVHFSFLHTPTFHPMETYTGLLAGMCCIGACYSDQVSPDHVRDAMNFLKIALDADSDLLSDHQEIKSEHGAPTRDNRKDIEQLQALVLLTALLLWNGTPAQRETSTRLFPMVAGIARRRGLLQVSADSSLYSILHQPNLSLESVNPQSFDWSTWVEQERRVRLMHMLYLTDVAQSLYFNTRPQFDSFELHIPLPADDAAWEAQTPIECAEALHLYGSEAAKARNPDGSQRSKQPEVDLALKALFHPSYQIHPGSTNLYGKFIIVHCLLAQIRHAQLGGNLNSISGINGSLTPLSQNDWIFKSGSEAGSGNVSANNSGRATPVNALNQGLTPQVYKSFCTALDKFKSNWDMDMAIQFPPNSVQNPRRYGFSRDGIHHFWLAKWLLKNTRPGDLQMPAEHRFRHVMGLLKSVKAWVMSDGVNRGEEMGSVGDIANDYGARDAQDLTVNMTDLFRPLPQVVNSPAIKTEI</sequence>
<dbReference type="InterPro" id="IPR051059">
    <property type="entry name" value="VerF-like"/>
</dbReference>
<feature type="region of interest" description="Disordered" evidence="8">
    <location>
        <begin position="1"/>
        <end position="160"/>
    </location>
</feature>
<protein>
    <submittedName>
        <fullName evidence="10">Fungal-specific transcription factor domain-domain-containing protein</fullName>
    </submittedName>
</protein>
<dbReference type="Gene3D" id="3.30.160.60">
    <property type="entry name" value="Classic Zinc Finger"/>
    <property type="match status" value="2"/>
</dbReference>
<feature type="compositionally biased region" description="Polar residues" evidence="8">
    <location>
        <begin position="1"/>
        <end position="13"/>
    </location>
</feature>